<gene>
    <name evidence="1" type="ORF">TH19_19005</name>
</gene>
<organism evidence="1 2">
    <name type="scientific">Thalassospira profundimaris</name>
    <dbReference type="NCBI Taxonomy" id="502049"/>
    <lineage>
        <taxon>Bacteria</taxon>
        <taxon>Pseudomonadati</taxon>
        <taxon>Pseudomonadota</taxon>
        <taxon>Alphaproteobacteria</taxon>
        <taxon>Rhodospirillales</taxon>
        <taxon>Thalassospiraceae</taxon>
        <taxon>Thalassospira</taxon>
    </lineage>
</organism>
<dbReference type="Proteomes" id="UP000253226">
    <property type="component" value="Unassembled WGS sequence"/>
</dbReference>
<proteinExistence type="predicted"/>
<name>A0A367W0D6_9PROT</name>
<sequence>MLCSQWAKLFRGAFSKVQMNVSVSHVCMKKVSFQVCGTSRSLRIVQSMEKNCEQSAHLAMSQLSSIEGDYSPACRGVGIEEVERNVLIQFLD</sequence>
<dbReference type="EMBL" id="JPWF01000015">
    <property type="protein sequence ID" value="RCK32383.1"/>
    <property type="molecule type" value="Genomic_DNA"/>
</dbReference>
<evidence type="ECO:0000313" key="1">
    <source>
        <dbReference type="EMBL" id="RCK32383.1"/>
    </source>
</evidence>
<dbReference type="AlphaFoldDB" id="A0A367W0D6"/>
<comment type="caution">
    <text evidence="1">The sequence shown here is derived from an EMBL/GenBank/DDBJ whole genome shotgun (WGS) entry which is preliminary data.</text>
</comment>
<protein>
    <submittedName>
        <fullName evidence="1">Uncharacterized protein</fullName>
    </submittedName>
</protein>
<reference evidence="1 2" key="1">
    <citation type="submission" date="2014-07" db="EMBL/GenBank/DDBJ databases">
        <title>Draft genome sequence of Thalassospira profundimaris 35.</title>
        <authorList>
            <person name="Lai Q."/>
            <person name="Shao Z."/>
        </authorList>
    </citation>
    <scope>NUCLEOTIDE SEQUENCE [LARGE SCALE GENOMIC DNA]</scope>
    <source>
        <strain evidence="1 2">35</strain>
    </source>
</reference>
<evidence type="ECO:0000313" key="2">
    <source>
        <dbReference type="Proteomes" id="UP000253226"/>
    </source>
</evidence>
<accession>A0A367W0D6</accession>